<feature type="transmembrane region" description="Helical" evidence="8">
    <location>
        <begin position="292"/>
        <end position="314"/>
    </location>
</feature>
<dbReference type="AlphaFoldDB" id="A0A084JSI5"/>
<feature type="transmembrane region" description="Helical" evidence="8">
    <location>
        <begin position="237"/>
        <end position="260"/>
    </location>
</feature>
<evidence type="ECO:0000313" key="9">
    <source>
        <dbReference type="EMBL" id="KEZ91919.1"/>
    </source>
</evidence>
<dbReference type="EMBL" id="JPME01000002">
    <property type="protein sequence ID" value="KEZ91919.1"/>
    <property type="molecule type" value="Genomic_DNA"/>
</dbReference>
<feature type="transmembrane region" description="Helical" evidence="8">
    <location>
        <begin position="320"/>
        <end position="337"/>
    </location>
</feature>
<dbReference type="FunFam" id="1.10.3470.10:FF:000001">
    <property type="entry name" value="Vitamin B12 ABC transporter permease BtuC"/>
    <property type="match status" value="1"/>
</dbReference>
<keyword evidence="3" id="KW-0813">Transport</keyword>
<comment type="caution">
    <text evidence="9">The sequence shown here is derived from an EMBL/GenBank/DDBJ whole genome shotgun (WGS) entry which is preliminary data.</text>
</comment>
<evidence type="ECO:0000256" key="8">
    <source>
        <dbReference type="SAM" id="Phobius"/>
    </source>
</evidence>
<feature type="transmembrane region" description="Helical" evidence="8">
    <location>
        <begin position="130"/>
        <end position="151"/>
    </location>
</feature>
<evidence type="ECO:0000256" key="2">
    <source>
        <dbReference type="ARBA" id="ARBA00007935"/>
    </source>
</evidence>
<dbReference type="PANTHER" id="PTHR30472">
    <property type="entry name" value="FERRIC ENTEROBACTIN TRANSPORT SYSTEM PERMEASE PROTEIN"/>
    <property type="match status" value="1"/>
</dbReference>
<feature type="transmembrane region" description="Helical" evidence="8">
    <location>
        <begin position="20"/>
        <end position="40"/>
    </location>
</feature>
<protein>
    <submittedName>
        <fullName evidence="9">Ferrichrome ABC transporter permease</fullName>
    </submittedName>
</protein>
<dbReference type="OrthoDB" id="9792889at2"/>
<dbReference type="PANTHER" id="PTHR30472:SF1">
    <property type="entry name" value="FE(3+) DICITRATE TRANSPORT SYSTEM PERMEASE PROTEIN FECC-RELATED"/>
    <property type="match status" value="1"/>
</dbReference>
<keyword evidence="4" id="KW-1003">Cell membrane</keyword>
<organism evidence="9 10">
    <name type="scientific">Lacrimispora celerecrescens</name>
    <dbReference type="NCBI Taxonomy" id="29354"/>
    <lineage>
        <taxon>Bacteria</taxon>
        <taxon>Bacillati</taxon>
        <taxon>Bacillota</taxon>
        <taxon>Clostridia</taxon>
        <taxon>Lachnospirales</taxon>
        <taxon>Lachnospiraceae</taxon>
        <taxon>Lacrimispora</taxon>
    </lineage>
</organism>
<dbReference type="GO" id="GO:0033214">
    <property type="term" value="P:siderophore-iron import into cell"/>
    <property type="evidence" value="ECO:0007669"/>
    <property type="project" value="TreeGrafter"/>
</dbReference>
<gene>
    <name evidence="9" type="ORF">IO98_01750</name>
</gene>
<comment type="subcellular location">
    <subcellularLocation>
        <location evidence="1">Cell membrane</location>
        <topology evidence="1">Multi-pass membrane protein</topology>
    </subcellularLocation>
</comment>
<keyword evidence="5 8" id="KW-0812">Transmembrane</keyword>
<evidence type="ECO:0000256" key="7">
    <source>
        <dbReference type="ARBA" id="ARBA00023136"/>
    </source>
</evidence>
<sequence>MRIYKHKPIISGNHRSVIPLCPLITAGMIVLLLLLCISITQGTANISMDTVVKAFTHFDSRNPQHLMVIDLRLPRVLISGLIGAALAVAGAIMQGTTRNPMADSGLMGINAGAGFAIALCFAFMPGISYGMLIVFSFLGAALGALLINGIAASHKGGRSPMDLVLAGAAISALLSAFSQGIALGFDAGRDVLFWTVGGVANVTWQQFYILAPVILAALLCAFLLSPYVSILNMGEDVATGLGLNTALIHCLCTLVVLALAGISVSVVGSVSFVGLIIPHGARFLVGVDYKKIIPSAAVLGALLLVLADLGARTVNPPFEVPLGVITSLIGVPFFLYLSQKTRRDA</sequence>
<dbReference type="SUPFAM" id="SSF81345">
    <property type="entry name" value="ABC transporter involved in vitamin B12 uptake, BtuC"/>
    <property type="match status" value="1"/>
</dbReference>
<feature type="transmembrane region" description="Helical" evidence="8">
    <location>
        <begin position="266"/>
        <end position="285"/>
    </location>
</feature>
<feature type="transmembrane region" description="Helical" evidence="8">
    <location>
        <begin position="105"/>
        <end position="124"/>
    </location>
</feature>
<dbReference type="RefSeq" id="WP_038277384.1">
    <property type="nucleotide sequence ID" value="NZ_JPME01000002.1"/>
</dbReference>
<accession>A0A084JSI5</accession>
<evidence type="ECO:0000256" key="1">
    <source>
        <dbReference type="ARBA" id="ARBA00004651"/>
    </source>
</evidence>
<evidence type="ECO:0000256" key="4">
    <source>
        <dbReference type="ARBA" id="ARBA00022475"/>
    </source>
</evidence>
<keyword evidence="6 8" id="KW-1133">Transmembrane helix</keyword>
<evidence type="ECO:0000256" key="5">
    <source>
        <dbReference type="ARBA" id="ARBA00022692"/>
    </source>
</evidence>
<evidence type="ECO:0000313" key="10">
    <source>
        <dbReference type="Proteomes" id="UP000028525"/>
    </source>
</evidence>
<dbReference type="InterPro" id="IPR037294">
    <property type="entry name" value="ABC_BtuC-like"/>
</dbReference>
<dbReference type="InterPro" id="IPR000522">
    <property type="entry name" value="ABC_transptr_permease_BtuC"/>
</dbReference>
<evidence type="ECO:0000256" key="6">
    <source>
        <dbReference type="ARBA" id="ARBA00022989"/>
    </source>
</evidence>
<keyword evidence="10" id="KW-1185">Reference proteome</keyword>
<name>A0A084JSI5_9FIRM</name>
<dbReference type="Pfam" id="PF01032">
    <property type="entry name" value="FecCD"/>
    <property type="match status" value="1"/>
</dbReference>
<dbReference type="Gene3D" id="1.10.3470.10">
    <property type="entry name" value="ABC transporter involved in vitamin B12 uptake, BtuC"/>
    <property type="match status" value="1"/>
</dbReference>
<reference evidence="9 10" key="1">
    <citation type="submission" date="2014-07" db="EMBL/GenBank/DDBJ databases">
        <title>Draft genome of Clostridium celerecrescens 152B isolated from sediments associated with methane hydrate from Krishna Godavari basin.</title>
        <authorList>
            <person name="Honkalas V.S."/>
            <person name="Dabir A.P."/>
            <person name="Arora P."/>
            <person name="Dhakephalkar P.K."/>
        </authorList>
    </citation>
    <scope>NUCLEOTIDE SEQUENCE [LARGE SCALE GENOMIC DNA]</scope>
    <source>
        <strain evidence="9 10">152B</strain>
    </source>
</reference>
<dbReference type="STRING" id="29354.IO98_01750"/>
<keyword evidence="7 8" id="KW-0472">Membrane</keyword>
<evidence type="ECO:0000256" key="3">
    <source>
        <dbReference type="ARBA" id="ARBA00022448"/>
    </source>
</evidence>
<dbReference type="GO" id="GO:0005886">
    <property type="term" value="C:plasma membrane"/>
    <property type="evidence" value="ECO:0007669"/>
    <property type="project" value="UniProtKB-SubCell"/>
</dbReference>
<comment type="similarity">
    <text evidence="2">Belongs to the binding-protein-dependent transport system permease family. FecCD subfamily.</text>
</comment>
<dbReference type="GO" id="GO:0022857">
    <property type="term" value="F:transmembrane transporter activity"/>
    <property type="evidence" value="ECO:0007669"/>
    <property type="project" value="InterPro"/>
</dbReference>
<proteinExistence type="inferred from homology"/>
<dbReference type="CDD" id="cd06550">
    <property type="entry name" value="TM_ABC_iron-siderophores_like"/>
    <property type="match status" value="1"/>
</dbReference>
<feature type="transmembrane region" description="Helical" evidence="8">
    <location>
        <begin position="76"/>
        <end position="93"/>
    </location>
</feature>
<feature type="transmembrane region" description="Helical" evidence="8">
    <location>
        <begin position="205"/>
        <end position="225"/>
    </location>
</feature>
<feature type="transmembrane region" description="Helical" evidence="8">
    <location>
        <begin position="163"/>
        <end position="185"/>
    </location>
</feature>
<dbReference type="Proteomes" id="UP000028525">
    <property type="component" value="Unassembled WGS sequence"/>
</dbReference>